<comment type="caution">
    <text evidence="4">The sequence shown here is derived from an EMBL/GenBank/DDBJ whole genome shotgun (WGS) entry which is preliminary data.</text>
</comment>
<proteinExistence type="predicted"/>
<keyword evidence="1" id="KW-0175">Coiled coil</keyword>
<evidence type="ECO:0000256" key="1">
    <source>
        <dbReference type="SAM" id="Coils"/>
    </source>
</evidence>
<evidence type="ECO:0000313" key="4">
    <source>
        <dbReference type="EMBL" id="MBM7415922.1"/>
    </source>
</evidence>
<dbReference type="EMBL" id="JAFBBK010000001">
    <property type="protein sequence ID" value="MBM7415922.1"/>
    <property type="molecule type" value="Genomic_DNA"/>
</dbReference>
<dbReference type="Proteomes" id="UP000703038">
    <property type="component" value="Unassembled WGS sequence"/>
</dbReference>
<evidence type="ECO:0000256" key="2">
    <source>
        <dbReference type="SAM" id="MobiDB-lite"/>
    </source>
</evidence>
<accession>A0ABS2KVE8</accession>
<dbReference type="RefSeq" id="WP_204868863.1">
    <property type="nucleotide sequence ID" value="NZ_JAFBBK010000001.1"/>
</dbReference>
<feature type="domain" description="Outer membrane channel protein CpnT-like N-terminal" evidence="3">
    <location>
        <begin position="139"/>
        <end position="256"/>
    </location>
</feature>
<name>A0ABS2KVE8_9NOCA</name>
<reference evidence="4 5" key="1">
    <citation type="submission" date="2021-01" db="EMBL/GenBank/DDBJ databases">
        <title>Genomics of switchgrass bacterial isolates.</title>
        <authorList>
            <person name="Shade A."/>
        </authorList>
    </citation>
    <scope>NUCLEOTIDE SEQUENCE [LARGE SCALE GENOMIC DNA]</scope>
    <source>
        <strain evidence="4 5">PvP111</strain>
    </source>
</reference>
<dbReference type="Pfam" id="PF25547">
    <property type="entry name" value="WXG100_2"/>
    <property type="match status" value="1"/>
</dbReference>
<sequence length="424" mass="43888">MAPPVVLDVSPEVYAEAARSVYRADEIMASAVNVHHGAARAWAAMAGSDAAGEQWGRAYDGNVVDLSRALATTFSATSVLARLVDQAGANHAAAESIAVVPGTPPPPGRAPAAVRQLEYPSAVGDLGPGLQGAVELADAVGVPCPNGDTDALRDASSAWIVLGQAMLDARSEVLGAAADLGAVDVPERESMVRDLRRLSEAVEAVAGACSGLAAACRDYAEQLEKTRRDIRDLIEQFAVEEAAAVAVGIGLAFVSAGLSAAAGAAITAGRFARTASRVRAVIAALHAFARMRRTETSMATVRRAADDVEDLATRVPVGLDDVAAAERAAGPPPGGWSSSRALDDHFARHGADVGARSADEYADLAARFRTEGSHQVKVGPDGTVRMYDPETNTFASYAPDGTTKTYFKPGSGASYWDRQPGVPE</sequence>
<protein>
    <recommendedName>
        <fullName evidence="3">Outer membrane channel protein CpnT-like N-terminal domain-containing protein</fullName>
    </recommendedName>
</protein>
<organism evidence="4 5">
    <name type="scientific">Rhodococcoides corynebacterioides</name>
    <dbReference type="NCBI Taxonomy" id="53972"/>
    <lineage>
        <taxon>Bacteria</taxon>
        <taxon>Bacillati</taxon>
        <taxon>Actinomycetota</taxon>
        <taxon>Actinomycetes</taxon>
        <taxon>Mycobacteriales</taxon>
        <taxon>Nocardiaceae</taxon>
        <taxon>Rhodococcoides</taxon>
    </lineage>
</organism>
<feature type="coiled-coil region" evidence="1">
    <location>
        <begin position="216"/>
        <end position="243"/>
    </location>
</feature>
<keyword evidence="5" id="KW-1185">Reference proteome</keyword>
<evidence type="ECO:0000259" key="3">
    <source>
        <dbReference type="Pfam" id="PF25547"/>
    </source>
</evidence>
<feature type="region of interest" description="Disordered" evidence="2">
    <location>
        <begin position="398"/>
        <end position="424"/>
    </location>
</feature>
<gene>
    <name evidence="4" type="ORF">JOE42_002655</name>
</gene>
<dbReference type="InterPro" id="IPR057746">
    <property type="entry name" value="CpnT-like_N"/>
</dbReference>
<evidence type="ECO:0000313" key="5">
    <source>
        <dbReference type="Proteomes" id="UP000703038"/>
    </source>
</evidence>